<reference evidence="1 2" key="1">
    <citation type="journal article" date="2012" name="PLoS Pathog.">
        <title>Diverse lifestyles and strategies of plant pathogenesis encoded in the genomes of eighteen Dothideomycetes fungi.</title>
        <authorList>
            <person name="Ohm R.A."/>
            <person name="Feau N."/>
            <person name="Henrissat B."/>
            <person name="Schoch C.L."/>
            <person name="Horwitz B.A."/>
            <person name="Barry K.W."/>
            <person name="Condon B.J."/>
            <person name="Copeland A.C."/>
            <person name="Dhillon B."/>
            <person name="Glaser F."/>
            <person name="Hesse C.N."/>
            <person name="Kosti I."/>
            <person name="LaButti K."/>
            <person name="Lindquist E.A."/>
            <person name="Lucas S."/>
            <person name="Salamov A.A."/>
            <person name="Bradshaw R.E."/>
            <person name="Ciuffetti L."/>
            <person name="Hamelin R.C."/>
            <person name="Kema G.H.J."/>
            <person name="Lawrence C."/>
            <person name="Scott J.A."/>
            <person name="Spatafora J.W."/>
            <person name="Turgeon B.G."/>
            <person name="de Wit P.J.G.M."/>
            <person name="Zhong S."/>
            <person name="Goodwin S.B."/>
            <person name="Grigoriev I.V."/>
        </authorList>
    </citation>
    <scope>NUCLEOTIDE SEQUENCE [LARGE SCALE GENOMIC DNA]</scope>
    <source>
        <strain evidence="1 2">CIRAD86</strain>
    </source>
</reference>
<dbReference type="AlphaFoldDB" id="M2YGB9"/>
<organism evidence="1 2">
    <name type="scientific">Pseudocercospora fijiensis (strain CIRAD86)</name>
    <name type="common">Black leaf streak disease fungus</name>
    <name type="synonym">Mycosphaerella fijiensis</name>
    <dbReference type="NCBI Taxonomy" id="383855"/>
    <lineage>
        <taxon>Eukaryota</taxon>
        <taxon>Fungi</taxon>
        <taxon>Dikarya</taxon>
        <taxon>Ascomycota</taxon>
        <taxon>Pezizomycotina</taxon>
        <taxon>Dothideomycetes</taxon>
        <taxon>Dothideomycetidae</taxon>
        <taxon>Mycosphaerellales</taxon>
        <taxon>Mycosphaerellaceae</taxon>
        <taxon>Pseudocercospora</taxon>
    </lineage>
</organism>
<name>M2YGB9_PSEFD</name>
<dbReference type="GeneID" id="19332290"/>
<gene>
    <name evidence="1" type="ORF">MYCFIDRAFT_168896</name>
</gene>
<dbReference type="EMBL" id="KB446573">
    <property type="protein sequence ID" value="EME76850.1"/>
    <property type="molecule type" value="Genomic_DNA"/>
</dbReference>
<accession>M2YGB9</accession>
<sequence>MSSYNRLILAILQKATANAADAASVAGMLDTMQALVRLWLCTDDTGIATQCSQLLLDLLKVDQEIRDDIDSHLPGGGQGLVWKRIFGDRNVYRVFFWACALSDSDPVKLGKSMRTIAQARLMEWLPKVATMDWNAVSHTHHEDVEAEFKVKGGLLDFAALHMVDTSDDILMYRCLVDFYSDLLDATKPTIRLPGSATESHGLRYLVAQGVHEKTAGIYLQLPGARVDPLESMFLYGPAANYIATYASNYPEHFLSSQMPQQVSDRMREAFDLSPGKWAHQESPKHDLHVLASLPRKSLLASSGGGRPSPLLQLPSRATNPDVLNTLAAVFHGPDRDVIFRPGESAQQDPSIRQEAAEARALYFTYLASNPSFWRDIASHADTVALKDLALGAINVLASVITANWSTESDVPLPSGIATPESGHLALLAPPALEYALPYLMAPPKTFGNLVGGRGDAESSAYKIASAKFDALRAFHSRLVVQVERSPGEGYEEILATIQKRLAEGPLSREGEVGGRIGTLEL</sequence>
<dbReference type="HOGENOM" id="CLU_014593_0_0_1"/>
<dbReference type="STRING" id="383855.M2YGB9"/>
<protein>
    <submittedName>
        <fullName evidence="1">Uncharacterized protein</fullName>
    </submittedName>
</protein>
<dbReference type="KEGG" id="pfj:MYCFIDRAFT_168896"/>
<proteinExistence type="predicted"/>
<evidence type="ECO:0000313" key="2">
    <source>
        <dbReference type="Proteomes" id="UP000016932"/>
    </source>
</evidence>
<keyword evidence="2" id="KW-1185">Reference proteome</keyword>
<dbReference type="Proteomes" id="UP000016932">
    <property type="component" value="Unassembled WGS sequence"/>
</dbReference>
<dbReference type="VEuPathDB" id="FungiDB:MYCFIDRAFT_168896"/>
<evidence type="ECO:0000313" key="1">
    <source>
        <dbReference type="EMBL" id="EME76850.1"/>
    </source>
</evidence>
<dbReference type="RefSeq" id="XP_007932507.1">
    <property type="nucleotide sequence ID" value="XM_007934316.1"/>
</dbReference>
<dbReference type="OrthoDB" id="4538483at2759"/>
<dbReference type="eggNOG" id="ENOG502S03U">
    <property type="taxonomic scope" value="Eukaryota"/>
</dbReference>